<dbReference type="InterPro" id="IPR050644">
    <property type="entry name" value="PG_Glycine_Bridge_Synth"/>
</dbReference>
<feature type="domain" description="BioF2-like acetyltransferase" evidence="1">
    <location>
        <begin position="173"/>
        <end position="305"/>
    </location>
</feature>
<dbReference type="PANTHER" id="PTHR36174">
    <property type="entry name" value="LIPID II:GLYCINE GLYCYLTRANSFERASE"/>
    <property type="match status" value="1"/>
</dbReference>
<sequence>MGPDGPYLPDRLRPAETPPPVVRVLDLDDRATVAAWDRFVETTPEATFFHRTGWKRAIEGAFGHRCHFLYAEDARGIRGVLPLTHIRSPLFGNALLSNAFAVLGGPACRDGAARDALDTAALDLACRLGAGMLEYRLRGRERPDWPCEDTLYASFRRTLHEDPERNLKAIPRKQRAVVRKSLENGLTARADDDVDLLHRIYAESVRNLGTPVFPRRWFRALRDAFPGDCDVVSVHDGRQAVAAVLNFRFRDEVLPYYGGGTRAARTSGANDRMYWEVMARAAARGYRVFDFGRSKRGTGAFAFKKNWGFEPAPLAYEYRLFGRAERPQTNPTNPRYRLLVAAWRRLPLPLANTIGPWIARDLG</sequence>
<dbReference type="EMBL" id="JBHTCM010000028">
    <property type="protein sequence ID" value="MFC7335301.1"/>
    <property type="molecule type" value="Genomic_DNA"/>
</dbReference>
<dbReference type="Gene3D" id="3.40.630.30">
    <property type="match status" value="1"/>
</dbReference>
<dbReference type="PANTHER" id="PTHR36174:SF1">
    <property type="entry name" value="LIPID II:GLYCINE GLYCYLTRANSFERASE"/>
    <property type="match status" value="1"/>
</dbReference>
<organism evidence="2 3">
    <name type="scientific">Rhodocista pekingensis</name>
    <dbReference type="NCBI Taxonomy" id="201185"/>
    <lineage>
        <taxon>Bacteria</taxon>
        <taxon>Pseudomonadati</taxon>
        <taxon>Pseudomonadota</taxon>
        <taxon>Alphaproteobacteria</taxon>
        <taxon>Rhodospirillales</taxon>
        <taxon>Azospirillaceae</taxon>
        <taxon>Rhodocista</taxon>
    </lineage>
</organism>
<keyword evidence="3" id="KW-1185">Reference proteome</keyword>
<name>A0ABW2L2B7_9PROT</name>
<dbReference type="InterPro" id="IPR017469">
    <property type="entry name" value="PEP-CTERM_FemAB-rel"/>
</dbReference>
<proteinExistence type="predicted"/>
<dbReference type="Pfam" id="PF13480">
    <property type="entry name" value="Acetyltransf_6"/>
    <property type="match status" value="1"/>
</dbReference>
<evidence type="ECO:0000313" key="2">
    <source>
        <dbReference type="EMBL" id="MFC7335301.1"/>
    </source>
</evidence>
<reference evidence="3" key="1">
    <citation type="journal article" date="2019" name="Int. J. Syst. Evol. Microbiol.">
        <title>The Global Catalogue of Microorganisms (GCM) 10K type strain sequencing project: providing services to taxonomists for standard genome sequencing and annotation.</title>
        <authorList>
            <consortium name="The Broad Institute Genomics Platform"/>
            <consortium name="The Broad Institute Genome Sequencing Center for Infectious Disease"/>
            <person name="Wu L."/>
            <person name="Ma J."/>
        </authorList>
    </citation>
    <scope>NUCLEOTIDE SEQUENCE [LARGE SCALE GENOMIC DNA]</scope>
    <source>
        <strain evidence="3">CGMCC 1.16275</strain>
    </source>
</reference>
<gene>
    <name evidence="2" type="ORF">ACFQPS_19190</name>
</gene>
<comment type="caution">
    <text evidence="2">The sequence shown here is derived from an EMBL/GenBank/DDBJ whole genome shotgun (WGS) entry which is preliminary data.</text>
</comment>
<protein>
    <submittedName>
        <fullName evidence="2">FemAB family XrtA/PEP-CTERM system-associated protein</fullName>
    </submittedName>
</protein>
<dbReference type="RefSeq" id="WP_377360834.1">
    <property type="nucleotide sequence ID" value="NZ_JBHTCM010000028.1"/>
</dbReference>
<dbReference type="NCBIfam" id="TIGR03019">
    <property type="entry name" value="pepcterm_femAB"/>
    <property type="match status" value="1"/>
</dbReference>
<dbReference type="Proteomes" id="UP001596456">
    <property type="component" value="Unassembled WGS sequence"/>
</dbReference>
<dbReference type="InterPro" id="IPR016181">
    <property type="entry name" value="Acyl_CoA_acyltransferase"/>
</dbReference>
<dbReference type="InterPro" id="IPR038740">
    <property type="entry name" value="BioF2-like_GNAT_dom"/>
</dbReference>
<evidence type="ECO:0000259" key="1">
    <source>
        <dbReference type="Pfam" id="PF13480"/>
    </source>
</evidence>
<evidence type="ECO:0000313" key="3">
    <source>
        <dbReference type="Proteomes" id="UP001596456"/>
    </source>
</evidence>
<accession>A0ABW2L2B7</accession>
<dbReference type="SUPFAM" id="SSF55729">
    <property type="entry name" value="Acyl-CoA N-acyltransferases (Nat)"/>
    <property type="match status" value="2"/>
</dbReference>